<gene>
    <name evidence="2" type="ORF">FCALED_LOCUS14524</name>
</gene>
<evidence type="ECO:0000313" key="3">
    <source>
        <dbReference type="Proteomes" id="UP000789570"/>
    </source>
</evidence>
<dbReference type="Proteomes" id="UP000789570">
    <property type="component" value="Unassembled WGS sequence"/>
</dbReference>
<evidence type="ECO:0000313" key="2">
    <source>
        <dbReference type="EMBL" id="CAG8723509.1"/>
    </source>
</evidence>
<name>A0A9N9I6Y9_9GLOM</name>
<dbReference type="EMBL" id="CAJVPQ010010657">
    <property type="protein sequence ID" value="CAG8723509.1"/>
    <property type="molecule type" value="Genomic_DNA"/>
</dbReference>
<feature type="transmembrane region" description="Helical" evidence="1">
    <location>
        <begin position="37"/>
        <end position="55"/>
    </location>
</feature>
<keyword evidence="1" id="KW-0472">Membrane</keyword>
<protein>
    <submittedName>
        <fullName evidence="2">7976_t:CDS:1</fullName>
    </submittedName>
</protein>
<accession>A0A9N9I6Y9</accession>
<feature type="non-terminal residue" evidence="2">
    <location>
        <position position="1"/>
    </location>
</feature>
<keyword evidence="1" id="KW-1133">Transmembrane helix</keyword>
<organism evidence="2 3">
    <name type="scientific">Funneliformis caledonium</name>
    <dbReference type="NCBI Taxonomy" id="1117310"/>
    <lineage>
        <taxon>Eukaryota</taxon>
        <taxon>Fungi</taxon>
        <taxon>Fungi incertae sedis</taxon>
        <taxon>Mucoromycota</taxon>
        <taxon>Glomeromycotina</taxon>
        <taxon>Glomeromycetes</taxon>
        <taxon>Glomerales</taxon>
        <taxon>Glomeraceae</taxon>
        <taxon>Funneliformis</taxon>
    </lineage>
</organism>
<dbReference type="AlphaFoldDB" id="A0A9N9I6Y9"/>
<comment type="caution">
    <text evidence="2">The sequence shown here is derived from an EMBL/GenBank/DDBJ whole genome shotgun (WGS) entry which is preliminary data.</text>
</comment>
<reference evidence="2" key="1">
    <citation type="submission" date="2021-06" db="EMBL/GenBank/DDBJ databases">
        <authorList>
            <person name="Kallberg Y."/>
            <person name="Tangrot J."/>
            <person name="Rosling A."/>
        </authorList>
    </citation>
    <scope>NUCLEOTIDE SEQUENCE</scope>
    <source>
        <strain evidence="2">UK204</strain>
    </source>
</reference>
<sequence>IPENEYTDRNFPGGSKNIRQYLTTSNFARPLEKRKSGYFLGQFTILVWALLHFLLAS</sequence>
<keyword evidence="1" id="KW-0812">Transmembrane</keyword>
<evidence type="ECO:0000256" key="1">
    <source>
        <dbReference type="SAM" id="Phobius"/>
    </source>
</evidence>
<proteinExistence type="predicted"/>
<dbReference type="OrthoDB" id="20273at2759"/>
<keyword evidence="3" id="KW-1185">Reference proteome</keyword>